<dbReference type="Pfam" id="PF04309">
    <property type="entry name" value="G3P_antiterm"/>
    <property type="match status" value="1"/>
</dbReference>
<dbReference type="InterPro" id="IPR006699">
    <property type="entry name" value="GlpP"/>
</dbReference>
<comment type="caution">
    <text evidence="1">The sequence shown here is derived from an EMBL/GenBank/DDBJ whole genome shotgun (WGS) entry which is preliminary data.</text>
</comment>
<evidence type="ECO:0000313" key="1">
    <source>
        <dbReference type="EMBL" id="GJN63786.1"/>
    </source>
</evidence>
<dbReference type="PANTHER" id="PTHR35787:SF1">
    <property type="entry name" value="GLYCEROL UPTAKE OPERON ANTITERMINATOR REGULATORY PROTEIN"/>
    <property type="match status" value="1"/>
</dbReference>
<accession>A0AA37IYC1</accession>
<reference evidence="1" key="1">
    <citation type="journal article" date="2022" name="Int. J. Syst. Evol. Microbiol.">
        <title>Genome-based, phenotypic and chemotaxonomic classification of Faecalibacterium strains: proposal of three novel species Faecalibacterium duncaniae sp. nov., Faecalibacterium hattorii sp. nov. and Faecalibacterium gallinarum sp. nov. .</title>
        <authorList>
            <person name="Sakamoto M."/>
            <person name="Sakurai N."/>
            <person name="Tanno H."/>
            <person name="Iino T."/>
            <person name="Ohkuma M."/>
            <person name="Endo A."/>
        </authorList>
    </citation>
    <scope>NUCLEOTIDE SEQUENCE</scope>
    <source>
        <strain evidence="1">JCM 17207</strain>
    </source>
</reference>
<dbReference type="SUPFAM" id="SSF110391">
    <property type="entry name" value="GlpP-like"/>
    <property type="match status" value="1"/>
</dbReference>
<dbReference type="PANTHER" id="PTHR35787">
    <property type="entry name" value="GLYCEROL UPTAKE OPERON ANTITERMINATOR REGULATORY PROTEIN"/>
    <property type="match status" value="1"/>
</dbReference>
<keyword evidence="2" id="KW-1185">Reference proteome</keyword>
<gene>
    <name evidence="1" type="ORF">JCM17207_04110</name>
</gene>
<proteinExistence type="predicted"/>
<dbReference type="Proteomes" id="UP001055185">
    <property type="component" value="Unassembled WGS sequence"/>
</dbReference>
<dbReference type="GO" id="GO:0006355">
    <property type="term" value="P:regulation of DNA-templated transcription"/>
    <property type="evidence" value="ECO:0007669"/>
    <property type="project" value="InterPro"/>
</dbReference>
<dbReference type="EMBL" id="BQKV01000018">
    <property type="protein sequence ID" value="GJN63786.1"/>
    <property type="molecule type" value="Genomic_DNA"/>
</dbReference>
<dbReference type="InterPro" id="IPR013785">
    <property type="entry name" value="Aldolase_TIM"/>
</dbReference>
<name>A0AA37IYC1_9FIRM</name>
<dbReference type="AlphaFoldDB" id="A0AA37IYC1"/>
<dbReference type="GO" id="GO:0006071">
    <property type="term" value="P:glycerol metabolic process"/>
    <property type="evidence" value="ECO:0007669"/>
    <property type="project" value="InterPro"/>
</dbReference>
<dbReference type="PIRSF" id="PIRSF016897">
    <property type="entry name" value="GlpP"/>
    <property type="match status" value="1"/>
</dbReference>
<evidence type="ECO:0000313" key="2">
    <source>
        <dbReference type="Proteomes" id="UP001055185"/>
    </source>
</evidence>
<organism evidence="1 2">
    <name type="scientific">Faecalibacterium gallinarum</name>
    <dbReference type="NCBI Taxonomy" id="2903556"/>
    <lineage>
        <taxon>Bacteria</taxon>
        <taxon>Bacillati</taxon>
        <taxon>Bacillota</taxon>
        <taxon>Clostridia</taxon>
        <taxon>Eubacteriales</taxon>
        <taxon>Oscillospiraceae</taxon>
        <taxon>Faecalibacterium</taxon>
    </lineage>
</organism>
<dbReference type="Gene3D" id="3.20.20.70">
    <property type="entry name" value="Aldolase class I"/>
    <property type="match status" value="1"/>
</dbReference>
<protein>
    <submittedName>
        <fullName evidence="1">Glycerol uptake operon antiterminator</fullName>
    </submittedName>
</protein>
<sequence length="193" mass="20608">MKETNEKLETLLTALDAQPIAASVKNDAELELALKSDVKVVFLLYSTILTVGPLIERIRQAGKLAFVHLDMVEGLAPKEVAVDFIAQTTRADGIISTKAALTRRGRELGLVSIQRFFLLDSMAMQSVAQFSRGAADLVEVLPGLMPKIIRQVADSTGKPVIAGGLIQDKEDVITALSAGAVAVSATNPQVWAL</sequence>
<dbReference type="RefSeq" id="WP_238315973.1">
    <property type="nucleotide sequence ID" value="NZ_BQKV01000018.1"/>
</dbReference>